<feature type="compositionally biased region" description="Basic and acidic residues" evidence="1">
    <location>
        <begin position="323"/>
        <end position="343"/>
    </location>
</feature>
<accession>A0A5B9PAY1</accession>
<name>A0A5B9PAY1_9BACT</name>
<organism evidence="2 3">
    <name type="scientific">Mariniblastus fucicola</name>
    <dbReference type="NCBI Taxonomy" id="980251"/>
    <lineage>
        <taxon>Bacteria</taxon>
        <taxon>Pseudomonadati</taxon>
        <taxon>Planctomycetota</taxon>
        <taxon>Planctomycetia</taxon>
        <taxon>Pirellulales</taxon>
        <taxon>Pirellulaceae</taxon>
        <taxon>Mariniblastus</taxon>
    </lineage>
</organism>
<feature type="region of interest" description="Disordered" evidence="1">
    <location>
        <begin position="300"/>
        <end position="343"/>
    </location>
</feature>
<gene>
    <name evidence="2" type="ORF">MFFC18_19430</name>
</gene>
<proteinExistence type="predicted"/>
<dbReference type="SUPFAM" id="SSF81995">
    <property type="entry name" value="beta-sandwich domain of Sec23/24"/>
    <property type="match status" value="1"/>
</dbReference>
<dbReference type="STRING" id="980251.GCA_001642875_05026"/>
<evidence type="ECO:0000313" key="3">
    <source>
        <dbReference type="Proteomes" id="UP000322214"/>
    </source>
</evidence>
<feature type="compositionally biased region" description="Basic and acidic residues" evidence="1">
    <location>
        <begin position="300"/>
        <end position="313"/>
    </location>
</feature>
<reference evidence="2 3" key="1">
    <citation type="submission" date="2019-08" db="EMBL/GenBank/DDBJ databases">
        <title>Deep-cultivation of Planctomycetes and their phenomic and genomic characterization uncovers novel biology.</title>
        <authorList>
            <person name="Wiegand S."/>
            <person name="Jogler M."/>
            <person name="Boedeker C."/>
            <person name="Pinto D."/>
            <person name="Vollmers J."/>
            <person name="Rivas-Marin E."/>
            <person name="Kohn T."/>
            <person name="Peeters S.H."/>
            <person name="Heuer A."/>
            <person name="Rast P."/>
            <person name="Oberbeckmann S."/>
            <person name="Bunk B."/>
            <person name="Jeske O."/>
            <person name="Meyerdierks A."/>
            <person name="Storesund J.E."/>
            <person name="Kallscheuer N."/>
            <person name="Luecker S."/>
            <person name="Lage O.M."/>
            <person name="Pohl T."/>
            <person name="Merkel B.J."/>
            <person name="Hornburger P."/>
            <person name="Mueller R.-W."/>
            <person name="Bruemmer F."/>
            <person name="Labrenz M."/>
            <person name="Spormann A.M."/>
            <person name="Op den Camp H."/>
            <person name="Overmann J."/>
            <person name="Amann R."/>
            <person name="Jetten M.S.M."/>
            <person name="Mascher T."/>
            <person name="Medema M.H."/>
            <person name="Devos D.P."/>
            <person name="Kaster A.-K."/>
            <person name="Ovreas L."/>
            <person name="Rohde M."/>
            <person name="Galperin M.Y."/>
            <person name="Jogler C."/>
        </authorList>
    </citation>
    <scope>NUCLEOTIDE SEQUENCE [LARGE SCALE GENOMIC DNA]</scope>
    <source>
        <strain evidence="2 3">FC18</strain>
    </source>
</reference>
<dbReference type="AlphaFoldDB" id="A0A5B9PAY1"/>
<keyword evidence="3" id="KW-1185">Reference proteome</keyword>
<protein>
    <submittedName>
        <fullName evidence="2">Uncharacterized protein</fullName>
    </submittedName>
</protein>
<dbReference type="Proteomes" id="UP000322214">
    <property type="component" value="Chromosome"/>
</dbReference>
<evidence type="ECO:0000256" key="1">
    <source>
        <dbReference type="SAM" id="MobiDB-lite"/>
    </source>
</evidence>
<dbReference type="EMBL" id="CP042912">
    <property type="protein sequence ID" value="QEG22082.1"/>
    <property type="molecule type" value="Genomic_DNA"/>
</dbReference>
<dbReference type="KEGG" id="mff:MFFC18_19430"/>
<evidence type="ECO:0000313" key="2">
    <source>
        <dbReference type="EMBL" id="QEG22082.1"/>
    </source>
</evidence>
<sequence length="343" mass="38480">MDMATKEKEKIATPDTIIRNENATCSQVELERNGIRTWRPLGRKIKSLRTIFNFDKGLNMKTSFVAILLLSACVVFATSNANAQQQTTQQQQQTTQQQQQTTQQQQQTTQQLQQTNQQNSAQAANAATQPQVVKKVGFRMANWRTIHGDGTKATTDLVTTLQKIGCEVKQDNHGNHTDISFRCPSWKTVSVQNDDQSNQWHQWLVDNEFETVVLNPPAATKLPTVKIRMAAWKTIHARSAQQAQALKETYELIGCEAVVDSHGDHIDLKFRCPNWTTVALVNSQAAHVWQDWLNKSGFETQHDHSADGHDAHAGHNHGATGHAGHDHSHDDHSGHNHEGHDHK</sequence>